<organism evidence="1 2">
    <name type="scientific">Neobacillus thermocopriae</name>
    <dbReference type="NCBI Taxonomy" id="1215031"/>
    <lineage>
        <taxon>Bacteria</taxon>
        <taxon>Bacillati</taxon>
        <taxon>Bacillota</taxon>
        <taxon>Bacilli</taxon>
        <taxon>Bacillales</taxon>
        <taxon>Bacillaceae</taxon>
        <taxon>Neobacillus</taxon>
    </lineage>
</organism>
<sequence length="89" mass="11139">MLNIQVDQTSIEKHFQEELKKHLEEISNRTVFWDMKELCRQTCMSEPFIKEHFFFDPRFPKYRVGRKWLFPARETEKFLYEWLKEQPSH</sequence>
<evidence type="ECO:0000313" key="1">
    <source>
        <dbReference type="EMBL" id="NEX77404.1"/>
    </source>
</evidence>
<keyword evidence="2" id="KW-1185">Reference proteome</keyword>
<proteinExistence type="predicted"/>
<comment type="caution">
    <text evidence="1">The sequence shown here is derived from an EMBL/GenBank/DDBJ whole genome shotgun (WGS) entry which is preliminary data.</text>
</comment>
<evidence type="ECO:0000313" key="2">
    <source>
        <dbReference type="Proteomes" id="UP000481621"/>
    </source>
</evidence>
<dbReference type="AlphaFoldDB" id="A0A6B3TKE7"/>
<reference evidence="1" key="1">
    <citation type="submission" date="2020-02" db="EMBL/GenBank/DDBJ databases">
        <title>Bacillus sedimentmangrovi sp. nov., isolated from sediment of the mangrove ecosystem.</title>
        <authorList>
            <person name="Liu G."/>
        </authorList>
    </citation>
    <scope>NUCLEOTIDE SEQUENCE [LARGE SCALE GENOMIC DNA]</scope>
    <source>
        <strain evidence="1">SgZ-7</strain>
    </source>
</reference>
<gene>
    <name evidence="1" type="ORF">G4Z05_00620</name>
</gene>
<dbReference type="EMBL" id="JAAIUV010000001">
    <property type="protein sequence ID" value="NEX77404.1"/>
    <property type="molecule type" value="Genomic_DNA"/>
</dbReference>
<name>A0A6B3TKE7_9BACI</name>
<dbReference type="Proteomes" id="UP000481621">
    <property type="component" value="Unassembled WGS sequence"/>
</dbReference>
<accession>A0A6B3TKE7</accession>
<protein>
    <submittedName>
        <fullName evidence="1">Group-specific protein</fullName>
    </submittedName>
</protein>